<name>A0ABX7N7V3_9BACT</name>
<evidence type="ECO:0000313" key="2">
    <source>
        <dbReference type="Proteomes" id="UP000663090"/>
    </source>
</evidence>
<accession>A0ABX7N7V3</accession>
<dbReference type="RefSeq" id="WP_206716562.1">
    <property type="nucleotide sequence ID" value="NZ_CP071091.1"/>
</dbReference>
<dbReference type="EMBL" id="CP071091">
    <property type="protein sequence ID" value="QSQ14805.1"/>
    <property type="molecule type" value="Genomic_DNA"/>
</dbReference>
<dbReference type="Proteomes" id="UP000663090">
    <property type="component" value="Chromosome"/>
</dbReference>
<evidence type="ECO:0008006" key="3">
    <source>
        <dbReference type="Google" id="ProtNLM"/>
    </source>
</evidence>
<gene>
    <name evidence="1" type="ORF">JY572_01565</name>
</gene>
<keyword evidence="2" id="KW-1185">Reference proteome</keyword>
<sequence>MSTASHLEAGGLLLIADASLPAASLEQVAPLLAQGVAGLPEVSSPPSAPRGVVLFDGVLKPEHAQWLRREPPALLLATRERDGGPSPWEARLLGALLREGSLMPEQAEVVCHPLRGVVDVQQAATAVGMAVESSEGSRVAAGLAADVAHEIAVNALLDAPVDAQGAPRYAHRRTEVREVAPEDACELRFAVEDGRIWLEVVDRFGGLRPGPFARALEGWGQKVKVDASGGGAGLGLRRILEHCDAVAVRVVVGRESRVACVVDLGDARRRAAQPKSLMFCLHEVRVGG</sequence>
<reference evidence="1 2" key="1">
    <citation type="submission" date="2021-02" db="EMBL/GenBank/DDBJ databases">
        <title>De Novo genome assembly of isolated myxobacteria.</title>
        <authorList>
            <person name="Stevens D.C."/>
        </authorList>
    </citation>
    <scope>NUCLEOTIDE SEQUENCE [LARGE SCALE GENOMIC DNA]</scope>
    <source>
        <strain evidence="1 2">SCHIC003</strain>
    </source>
</reference>
<evidence type="ECO:0000313" key="1">
    <source>
        <dbReference type="EMBL" id="QSQ14805.1"/>
    </source>
</evidence>
<organism evidence="1 2">
    <name type="scientific">Myxococcus landrumensis</name>
    <dbReference type="NCBI Taxonomy" id="2813577"/>
    <lineage>
        <taxon>Bacteria</taxon>
        <taxon>Pseudomonadati</taxon>
        <taxon>Myxococcota</taxon>
        <taxon>Myxococcia</taxon>
        <taxon>Myxococcales</taxon>
        <taxon>Cystobacterineae</taxon>
        <taxon>Myxococcaceae</taxon>
        <taxon>Myxococcus</taxon>
    </lineage>
</organism>
<protein>
    <recommendedName>
        <fullName evidence="3">Histidine kinase/HSP90-like ATPase domain-containing protein</fullName>
    </recommendedName>
</protein>
<proteinExistence type="predicted"/>